<dbReference type="RefSeq" id="WP_061141709.1">
    <property type="nucleotide sequence ID" value="NZ_LNNH01000012.1"/>
</dbReference>
<gene>
    <name evidence="1" type="ORF">AS888_17400</name>
</gene>
<evidence type="ECO:0000313" key="1">
    <source>
        <dbReference type="EMBL" id="KWW21360.1"/>
    </source>
</evidence>
<proteinExistence type="predicted"/>
<name>A0A120GQI6_9BACI</name>
<dbReference type="EMBL" id="LNNH01000012">
    <property type="protein sequence ID" value="KWW21360.1"/>
    <property type="molecule type" value="Genomic_DNA"/>
</dbReference>
<dbReference type="Proteomes" id="UP000064189">
    <property type="component" value="Unassembled WGS sequence"/>
</dbReference>
<sequence>MKQLEREIESIEVIDGFVVSTVAIGNEVGGEVVSDIIQHDGVFKLYNGRAYHLNQITCH</sequence>
<keyword evidence="2" id="KW-1185">Reference proteome</keyword>
<organism evidence="1 2">
    <name type="scientific">Peribacillus simplex</name>
    <dbReference type="NCBI Taxonomy" id="1478"/>
    <lineage>
        <taxon>Bacteria</taxon>
        <taxon>Bacillati</taxon>
        <taxon>Bacillota</taxon>
        <taxon>Bacilli</taxon>
        <taxon>Bacillales</taxon>
        <taxon>Bacillaceae</taxon>
        <taxon>Peribacillus</taxon>
    </lineage>
</organism>
<comment type="caution">
    <text evidence="1">The sequence shown here is derived from an EMBL/GenBank/DDBJ whole genome shotgun (WGS) entry which is preliminary data.</text>
</comment>
<dbReference type="AlphaFoldDB" id="A0A120GQI6"/>
<evidence type="ECO:0000313" key="2">
    <source>
        <dbReference type="Proteomes" id="UP000064189"/>
    </source>
</evidence>
<reference evidence="1 2" key="1">
    <citation type="submission" date="2015-11" db="EMBL/GenBank/DDBJ databases">
        <title>Genome Sequence of Bacillus simplex strain VanAntwerpen2.</title>
        <authorList>
            <person name="Couger M.B."/>
        </authorList>
    </citation>
    <scope>NUCLEOTIDE SEQUENCE [LARGE SCALE GENOMIC DNA]</scope>
    <source>
        <strain evidence="1 2">VanAntwerpen02</strain>
    </source>
</reference>
<protein>
    <submittedName>
        <fullName evidence="1">Uncharacterized protein</fullName>
    </submittedName>
</protein>
<accession>A0A120GQI6</accession>